<keyword evidence="1" id="KW-0472">Membrane</keyword>
<dbReference type="Proteomes" id="UP000675940">
    <property type="component" value="Unassembled WGS sequence"/>
</dbReference>
<dbReference type="RefSeq" id="WP_209361974.1">
    <property type="nucleotide sequence ID" value="NZ_JAGISH010000009.1"/>
</dbReference>
<evidence type="ECO:0000256" key="1">
    <source>
        <dbReference type="SAM" id="Phobius"/>
    </source>
</evidence>
<keyword evidence="1" id="KW-1133">Transmembrane helix</keyword>
<feature type="transmembrane region" description="Helical" evidence="1">
    <location>
        <begin position="65"/>
        <end position="88"/>
    </location>
</feature>
<evidence type="ECO:0000313" key="3">
    <source>
        <dbReference type="Proteomes" id="UP000675940"/>
    </source>
</evidence>
<organism evidence="2 3">
    <name type="scientific">Sagittula salina</name>
    <dbReference type="NCBI Taxonomy" id="2820268"/>
    <lineage>
        <taxon>Bacteria</taxon>
        <taxon>Pseudomonadati</taxon>
        <taxon>Pseudomonadota</taxon>
        <taxon>Alphaproteobacteria</taxon>
        <taxon>Rhodobacterales</taxon>
        <taxon>Roseobacteraceae</taxon>
        <taxon>Sagittula</taxon>
    </lineage>
</organism>
<accession>A0A940MLI0</accession>
<protein>
    <recommendedName>
        <fullName evidence="4">Dihydroorotate dehydrogenase</fullName>
    </recommendedName>
</protein>
<name>A0A940MLI0_9RHOB</name>
<keyword evidence="1" id="KW-0812">Transmembrane</keyword>
<gene>
    <name evidence="2" type="ORF">J5474_16230</name>
</gene>
<dbReference type="AlphaFoldDB" id="A0A940MLI0"/>
<comment type="caution">
    <text evidence="2">The sequence shown here is derived from an EMBL/GenBank/DDBJ whole genome shotgun (WGS) entry which is preliminary data.</text>
</comment>
<reference evidence="2" key="1">
    <citation type="submission" date="2021-03" db="EMBL/GenBank/DDBJ databases">
        <title>Sagittula salina sp. nov. strain M10.9X isolated from the marine waste.</title>
        <authorList>
            <person name="Satari L."/>
            <person name="Molina-Menor E."/>
            <person name="Vidal-Verdu A."/>
            <person name="Pascual J."/>
            <person name="Pereto J."/>
            <person name="Porcar M."/>
        </authorList>
    </citation>
    <scope>NUCLEOTIDE SEQUENCE</scope>
    <source>
        <strain evidence="2">M10.9X</strain>
    </source>
</reference>
<dbReference type="EMBL" id="JAGISH010000009">
    <property type="protein sequence ID" value="MBP0484030.1"/>
    <property type="molecule type" value="Genomic_DNA"/>
</dbReference>
<evidence type="ECO:0000313" key="2">
    <source>
        <dbReference type="EMBL" id="MBP0484030.1"/>
    </source>
</evidence>
<proteinExistence type="predicted"/>
<sequence>MKAMIEPSDRTGDGPEMLDAFFDAARAEAPLPDGDFMARLTADALAEMPVAGVRVRGRTGLWEQLVPALGGWAGLSGLVAACAVGLWVGVNPPASLGLDDWWNGTGAELGELGVDPLSGFELALMEG</sequence>
<keyword evidence="3" id="KW-1185">Reference proteome</keyword>
<evidence type="ECO:0008006" key="4">
    <source>
        <dbReference type="Google" id="ProtNLM"/>
    </source>
</evidence>